<sequence>MTSPTRSDVEQAHQALTNQELTIGLVSVSDRASGGVYEDKGIPALTDWLGQAITTPYRIETRLIPDERAEIERTLVELVDVARCHLVLTTGGTGPARRDVTPEATLAIGTREMPGFGEQMRQISLRFVPTAILSRQTAVIRETVDHAALVMNLPGQPKSIKETLEGLKDDAGKVLVGGIFAAVPYCIDLIGGPYIETNPAVSKTFRPKSALRPPAA</sequence>
<evidence type="ECO:0000256" key="2">
    <source>
        <dbReference type="ARBA" id="ARBA00012509"/>
    </source>
</evidence>
<dbReference type="GO" id="GO:0061598">
    <property type="term" value="F:molybdopterin adenylyltransferase activity"/>
    <property type="evidence" value="ECO:0007669"/>
    <property type="project" value="UniProtKB-EC"/>
</dbReference>
<dbReference type="NCBIfam" id="NF006932">
    <property type="entry name" value="PRK09417.1"/>
    <property type="match status" value="1"/>
</dbReference>
<dbReference type="Proteomes" id="UP001198602">
    <property type="component" value="Unassembled WGS sequence"/>
</dbReference>
<keyword evidence="4" id="KW-0501">Molybdenum cofactor biosynthesis</keyword>
<dbReference type="EC" id="2.7.7.75" evidence="2"/>
<gene>
    <name evidence="8" type="primary">mog</name>
    <name evidence="8" type="ORF">LE190_18610</name>
</gene>
<comment type="catalytic activity">
    <reaction evidence="5">
        <text>molybdopterin + ATP + H(+) = adenylyl-molybdopterin + diphosphate</text>
        <dbReference type="Rhea" id="RHEA:31331"/>
        <dbReference type="ChEBI" id="CHEBI:15378"/>
        <dbReference type="ChEBI" id="CHEBI:30616"/>
        <dbReference type="ChEBI" id="CHEBI:33019"/>
        <dbReference type="ChEBI" id="CHEBI:58698"/>
        <dbReference type="ChEBI" id="CHEBI:62727"/>
        <dbReference type="EC" id="2.7.7.75"/>
    </reaction>
</comment>
<dbReference type="Gene3D" id="3.40.980.10">
    <property type="entry name" value="MoaB/Mog-like domain"/>
    <property type="match status" value="1"/>
</dbReference>
<evidence type="ECO:0000313" key="8">
    <source>
        <dbReference type="EMBL" id="MCA1857921.1"/>
    </source>
</evidence>
<dbReference type="SUPFAM" id="SSF53218">
    <property type="entry name" value="Molybdenum cofactor biosynthesis proteins"/>
    <property type="match status" value="1"/>
</dbReference>
<evidence type="ECO:0000256" key="6">
    <source>
        <dbReference type="ARBA" id="ARBA00058212"/>
    </source>
</evidence>
<dbReference type="InterPro" id="IPR036425">
    <property type="entry name" value="MoaB/Mog-like_dom_sf"/>
</dbReference>
<comment type="function">
    <text evidence="6">Catalyzes the adenylation of molybdopterin as part of the biosynthesis of the molybdenum-cofactor.</text>
</comment>
<dbReference type="InterPro" id="IPR008284">
    <property type="entry name" value="MoCF_biosynth_CS"/>
</dbReference>
<dbReference type="InterPro" id="IPR051920">
    <property type="entry name" value="MPT_Adenylyltrnsfr/MoaC-Rel"/>
</dbReference>
<keyword evidence="8" id="KW-0548">Nucleotidyltransferase</keyword>
<dbReference type="CDD" id="cd00886">
    <property type="entry name" value="MogA_MoaB"/>
    <property type="match status" value="1"/>
</dbReference>
<organism evidence="8 9">
    <name type="scientific">Massilia hydrophila</name>
    <dbReference type="NCBI Taxonomy" id="3044279"/>
    <lineage>
        <taxon>Bacteria</taxon>
        <taxon>Pseudomonadati</taxon>
        <taxon>Pseudomonadota</taxon>
        <taxon>Betaproteobacteria</taxon>
        <taxon>Burkholderiales</taxon>
        <taxon>Oxalobacteraceae</taxon>
        <taxon>Telluria group</taxon>
        <taxon>Massilia</taxon>
    </lineage>
</organism>
<dbReference type="PROSITE" id="PS01078">
    <property type="entry name" value="MOCF_BIOSYNTHESIS_1"/>
    <property type="match status" value="1"/>
</dbReference>
<dbReference type="PANTHER" id="PTHR43764">
    <property type="entry name" value="MOLYBDENUM COFACTOR BIOSYNTHESIS"/>
    <property type="match status" value="1"/>
</dbReference>
<evidence type="ECO:0000256" key="1">
    <source>
        <dbReference type="ARBA" id="ARBA00005046"/>
    </source>
</evidence>
<dbReference type="SMART" id="SM00852">
    <property type="entry name" value="MoCF_biosynth"/>
    <property type="match status" value="1"/>
</dbReference>
<dbReference type="Pfam" id="PF00994">
    <property type="entry name" value="MoCF_biosynth"/>
    <property type="match status" value="1"/>
</dbReference>
<dbReference type="PANTHER" id="PTHR43764:SF1">
    <property type="entry name" value="MOLYBDOPTERIN MOLYBDOTRANSFERASE"/>
    <property type="match status" value="1"/>
</dbReference>
<proteinExistence type="predicted"/>
<comment type="caution">
    <text evidence="8">The sequence shown here is derived from an EMBL/GenBank/DDBJ whole genome shotgun (WGS) entry which is preliminary data.</text>
</comment>
<dbReference type="InterPro" id="IPR001453">
    <property type="entry name" value="MoaB/Mog_dom"/>
</dbReference>
<evidence type="ECO:0000256" key="3">
    <source>
        <dbReference type="ARBA" id="ARBA00013491"/>
    </source>
</evidence>
<name>A0ABS7YDY2_9BURK</name>
<reference evidence="8 9" key="1">
    <citation type="submission" date="2021-07" db="EMBL/GenBank/DDBJ databases">
        <title>Characterization of Violacein-producing bacteria and related species.</title>
        <authorList>
            <person name="Wilson H.S."/>
            <person name="De Leon M.E."/>
        </authorList>
    </citation>
    <scope>NUCLEOTIDE SEQUENCE [LARGE SCALE GENOMIC DNA]</scope>
    <source>
        <strain evidence="8 9">HSC-2F05</strain>
    </source>
</reference>
<feature type="domain" description="MoaB/Mog" evidence="7">
    <location>
        <begin position="24"/>
        <end position="174"/>
    </location>
</feature>
<evidence type="ECO:0000313" key="9">
    <source>
        <dbReference type="Proteomes" id="UP001198602"/>
    </source>
</evidence>
<evidence type="ECO:0000256" key="4">
    <source>
        <dbReference type="ARBA" id="ARBA00023150"/>
    </source>
</evidence>
<keyword evidence="8" id="KW-0808">Transferase</keyword>
<evidence type="ECO:0000256" key="5">
    <source>
        <dbReference type="ARBA" id="ARBA00051131"/>
    </source>
</evidence>
<evidence type="ECO:0000259" key="7">
    <source>
        <dbReference type="SMART" id="SM00852"/>
    </source>
</evidence>
<protein>
    <recommendedName>
        <fullName evidence="3">Molybdopterin adenylyltransferase</fullName>
        <ecNumber evidence="2">2.7.7.75</ecNumber>
    </recommendedName>
</protein>
<keyword evidence="9" id="KW-1185">Reference proteome</keyword>
<accession>A0ABS7YDY2</accession>
<dbReference type="RefSeq" id="WP_225240108.1">
    <property type="nucleotide sequence ID" value="NZ_JAHYBX010000010.1"/>
</dbReference>
<dbReference type="NCBIfam" id="TIGR00177">
    <property type="entry name" value="molyb_syn"/>
    <property type="match status" value="1"/>
</dbReference>
<dbReference type="EMBL" id="JAHYBX010000010">
    <property type="protein sequence ID" value="MCA1857921.1"/>
    <property type="molecule type" value="Genomic_DNA"/>
</dbReference>
<comment type="pathway">
    <text evidence="1">Cofactor biosynthesis; molybdopterin biosynthesis.</text>
</comment>